<comment type="caution">
    <text evidence="2">The sequence shown here is derived from an EMBL/GenBank/DDBJ whole genome shotgun (WGS) entry which is preliminary data.</text>
</comment>
<evidence type="ECO:0000313" key="2">
    <source>
        <dbReference type="EMBL" id="ERG65115.1"/>
    </source>
</evidence>
<evidence type="ECO:0000313" key="3">
    <source>
        <dbReference type="Proteomes" id="UP000016462"/>
    </source>
</evidence>
<dbReference type="Proteomes" id="UP000016462">
    <property type="component" value="Unassembled WGS sequence"/>
</dbReference>
<feature type="domain" description="Polysaccharide pyruvyl transferase" evidence="1">
    <location>
        <begin position="86"/>
        <end position="196"/>
    </location>
</feature>
<gene>
    <name evidence="2" type="ORF">L332_11780</name>
</gene>
<reference evidence="2 3" key="1">
    <citation type="journal article" date="2013" name="Genome Announc.">
        <title>First draft genome sequence from a member of the genus agrococcus, isolated from modern microbialites.</title>
        <authorList>
            <person name="White R.A.III."/>
            <person name="Grassa C.J."/>
            <person name="Suttle C.A."/>
        </authorList>
    </citation>
    <scope>NUCLEOTIDE SEQUENCE [LARGE SCALE GENOMIC DNA]</scope>
    <source>
        <strain evidence="2 3">RW1</strain>
    </source>
</reference>
<dbReference type="InterPro" id="IPR007345">
    <property type="entry name" value="Polysacch_pyruvyl_Trfase"/>
</dbReference>
<keyword evidence="3" id="KW-1185">Reference proteome</keyword>
<dbReference type="Pfam" id="PF04230">
    <property type="entry name" value="PS_pyruv_trans"/>
    <property type="match status" value="1"/>
</dbReference>
<name>U1MWY8_9MICO</name>
<dbReference type="AlphaFoldDB" id="U1MWY8"/>
<dbReference type="EMBL" id="ASHR01000010">
    <property type="protein sequence ID" value="ERG65115.1"/>
    <property type="molecule type" value="Genomic_DNA"/>
</dbReference>
<protein>
    <recommendedName>
        <fullName evidence="1">Polysaccharide pyruvyl transferase domain-containing protein</fullName>
    </recommendedName>
</protein>
<proteinExistence type="predicted"/>
<accession>U1MWY8</accession>
<organism evidence="2 3">
    <name type="scientific">Agrococcus pavilionensis RW1</name>
    <dbReference type="NCBI Taxonomy" id="1330458"/>
    <lineage>
        <taxon>Bacteria</taxon>
        <taxon>Bacillati</taxon>
        <taxon>Actinomycetota</taxon>
        <taxon>Actinomycetes</taxon>
        <taxon>Micrococcales</taxon>
        <taxon>Microbacteriaceae</taxon>
        <taxon>Agrococcus</taxon>
    </lineage>
</organism>
<sequence length="263" mass="28879">MSPTTCTTYWWRRPDGLLNFGDDLTPFLIERLFPGVSATWADLDDADLVGIGSVLQQFKRHRTSRLHCWGAGYIASNSWGMHDRTQFHAVRGALTLAKLQPGQQRGVVLGDPGLLVGLLFDAQEVETKYELGVVPHYVDASAPLLGELSRSADVSIIDVAAPVAEVVRGVAQCRRIISSSLHGLVLSDALRIPNAWVQFSADVAGDGFKFADYYSGFGREPDVTPLSPMRDLLRAVETRYRPIESLDAVQAALLDTFPQQIAR</sequence>
<evidence type="ECO:0000259" key="1">
    <source>
        <dbReference type="Pfam" id="PF04230"/>
    </source>
</evidence>